<comment type="caution">
    <text evidence="2">The sequence shown here is derived from an EMBL/GenBank/DDBJ whole genome shotgun (WGS) entry which is preliminary data.</text>
</comment>
<feature type="domain" description="Methyltransferase" evidence="1">
    <location>
        <begin position="47"/>
        <end position="118"/>
    </location>
</feature>
<dbReference type="Proteomes" id="UP000621560">
    <property type="component" value="Unassembled WGS sequence"/>
</dbReference>
<name>A0A927BN63_9BACL</name>
<keyword evidence="2" id="KW-0489">Methyltransferase</keyword>
<dbReference type="GO" id="GO:0032259">
    <property type="term" value="P:methylation"/>
    <property type="evidence" value="ECO:0007669"/>
    <property type="project" value="UniProtKB-KW"/>
</dbReference>
<gene>
    <name evidence="2" type="ORF">IDH44_00205</name>
</gene>
<dbReference type="Gene3D" id="3.40.50.150">
    <property type="entry name" value="Vaccinia Virus protein VP39"/>
    <property type="match status" value="1"/>
</dbReference>
<dbReference type="EMBL" id="JACXIZ010000002">
    <property type="protein sequence ID" value="MBD2843596.1"/>
    <property type="molecule type" value="Genomic_DNA"/>
</dbReference>
<evidence type="ECO:0000259" key="1">
    <source>
        <dbReference type="Pfam" id="PF13649"/>
    </source>
</evidence>
<sequence>MGVEWYDMIARRNGGYRGRAAFTVEGQSAEALFEQRLLRMLPDFKSILDAGCGHGAFTLRMAGHARHIVGFDNSVEMIRIAKQLLRDSAVPNVAFVHATTKTELPFTDGQFDLIYDRRGPTSILNHSRVLARGGTIVGIHNAIESVQERLRQNGFRHVKIETYGEAVYHFPNERELALFLSDTPGNPDYTLPENEHLLREKLDEHRIDGRLAVREERYIWTAVKP</sequence>
<evidence type="ECO:0000313" key="3">
    <source>
        <dbReference type="Proteomes" id="UP000621560"/>
    </source>
</evidence>
<proteinExistence type="predicted"/>
<reference evidence="2" key="1">
    <citation type="submission" date="2020-09" db="EMBL/GenBank/DDBJ databases">
        <title>A novel bacterium of genus Paenibacillus, isolated from South China Sea.</title>
        <authorList>
            <person name="Huang H."/>
            <person name="Mo K."/>
            <person name="Hu Y."/>
        </authorList>
    </citation>
    <scope>NUCLEOTIDE SEQUENCE</scope>
    <source>
        <strain evidence="2">IB182496</strain>
    </source>
</reference>
<dbReference type="RefSeq" id="WP_190913556.1">
    <property type="nucleotide sequence ID" value="NZ_JACXIZ010000002.1"/>
</dbReference>
<keyword evidence="2" id="KW-0808">Transferase</keyword>
<keyword evidence="3" id="KW-1185">Reference proteome</keyword>
<dbReference type="InterPro" id="IPR041698">
    <property type="entry name" value="Methyltransf_25"/>
</dbReference>
<dbReference type="AlphaFoldDB" id="A0A927BN63"/>
<dbReference type="PANTHER" id="PTHR43591">
    <property type="entry name" value="METHYLTRANSFERASE"/>
    <property type="match status" value="1"/>
</dbReference>
<dbReference type="GO" id="GO:0008168">
    <property type="term" value="F:methyltransferase activity"/>
    <property type="evidence" value="ECO:0007669"/>
    <property type="project" value="UniProtKB-KW"/>
</dbReference>
<dbReference type="InterPro" id="IPR029063">
    <property type="entry name" value="SAM-dependent_MTases_sf"/>
</dbReference>
<organism evidence="2 3">
    <name type="scientific">Paenibacillus sabuli</name>
    <dbReference type="NCBI Taxonomy" id="2772509"/>
    <lineage>
        <taxon>Bacteria</taxon>
        <taxon>Bacillati</taxon>
        <taxon>Bacillota</taxon>
        <taxon>Bacilli</taxon>
        <taxon>Bacillales</taxon>
        <taxon>Paenibacillaceae</taxon>
        <taxon>Paenibacillus</taxon>
    </lineage>
</organism>
<evidence type="ECO:0000313" key="2">
    <source>
        <dbReference type="EMBL" id="MBD2843596.1"/>
    </source>
</evidence>
<protein>
    <submittedName>
        <fullName evidence="2">Class I SAM-dependent methyltransferase</fullName>
    </submittedName>
</protein>
<dbReference type="Pfam" id="PF13649">
    <property type="entry name" value="Methyltransf_25"/>
    <property type="match status" value="1"/>
</dbReference>
<accession>A0A927BN63</accession>
<dbReference type="CDD" id="cd02440">
    <property type="entry name" value="AdoMet_MTases"/>
    <property type="match status" value="1"/>
</dbReference>
<dbReference type="SUPFAM" id="SSF53335">
    <property type="entry name" value="S-adenosyl-L-methionine-dependent methyltransferases"/>
    <property type="match status" value="1"/>
</dbReference>